<evidence type="ECO:0000256" key="1">
    <source>
        <dbReference type="SAM" id="MobiDB-lite"/>
    </source>
</evidence>
<dbReference type="InterPro" id="IPR011250">
    <property type="entry name" value="OMP/PagP_B-barrel"/>
</dbReference>
<reference evidence="4" key="1">
    <citation type="submission" date="2016-10" db="EMBL/GenBank/DDBJ databases">
        <authorList>
            <person name="Varghese N."/>
            <person name="Submissions S."/>
        </authorList>
    </citation>
    <scope>NUCLEOTIDE SEQUENCE [LARGE SCALE GENOMIC DNA]</scope>
    <source>
        <strain evidence="4">DSM 23920</strain>
    </source>
</reference>
<dbReference type="Proteomes" id="UP000199656">
    <property type="component" value="Unassembled WGS sequence"/>
</dbReference>
<evidence type="ECO:0000313" key="3">
    <source>
        <dbReference type="EMBL" id="SEA62588.1"/>
    </source>
</evidence>
<feature type="region of interest" description="Disordered" evidence="1">
    <location>
        <begin position="26"/>
        <end position="93"/>
    </location>
</feature>
<dbReference type="STRING" id="408074.SAMN05660909_02722"/>
<evidence type="ECO:0000256" key="2">
    <source>
        <dbReference type="SAM" id="SignalP"/>
    </source>
</evidence>
<dbReference type="OrthoDB" id="978645at2"/>
<feature type="chain" id="PRO_5011581591" description="Outer membrane beta-barrel protein" evidence="2">
    <location>
        <begin position="24"/>
        <end position="254"/>
    </location>
</feature>
<keyword evidence="2" id="KW-0732">Signal</keyword>
<accession>A0A1H4CQM3</accession>
<gene>
    <name evidence="3" type="ORF">SAMN05660909_02722</name>
</gene>
<dbReference type="EMBL" id="FNRL01000011">
    <property type="protein sequence ID" value="SEA62588.1"/>
    <property type="molecule type" value="Genomic_DNA"/>
</dbReference>
<name>A0A1H4CQM3_9BACT</name>
<evidence type="ECO:0000313" key="4">
    <source>
        <dbReference type="Proteomes" id="UP000199656"/>
    </source>
</evidence>
<keyword evidence="4" id="KW-1185">Reference proteome</keyword>
<proteinExistence type="predicted"/>
<dbReference type="SUPFAM" id="SSF56925">
    <property type="entry name" value="OMPA-like"/>
    <property type="match status" value="1"/>
</dbReference>
<feature type="signal peptide" evidence="2">
    <location>
        <begin position="1"/>
        <end position="23"/>
    </location>
</feature>
<sequence>MKHLKTILSLFALFFCFELATTAQVKSTQKKPAPKTNAKPAAVKKPASQPATTAKSTDASTTVNSKKTEDVAPKTENPPAESKPAVTSQKEEKVSVTPSAYNSQQALYSSAVGLKFLWGVAVTGKHFFKPNHAAEAIFKIRGYRNVGTDLTLSLLYEYHGDIPVSGLRWFAGAGLFGGRFTLKKKYRDVYEAYYGKKGETYYGLTAILGAEYKFRGFPVAVSADWQPSFLLKDGYDDNSGFSAEYGGIGIKYTF</sequence>
<organism evidence="3 4">
    <name type="scientific">Chitinophaga terrae</name>
    <name type="common">ex Kim and Jung 2007</name>
    <dbReference type="NCBI Taxonomy" id="408074"/>
    <lineage>
        <taxon>Bacteria</taxon>
        <taxon>Pseudomonadati</taxon>
        <taxon>Bacteroidota</taxon>
        <taxon>Chitinophagia</taxon>
        <taxon>Chitinophagales</taxon>
        <taxon>Chitinophagaceae</taxon>
        <taxon>Chitinophaga</taxon>
    </lineage>
</organism>
<feature type="compositionally biased region" description="Low complexity" evidence="1">
    <location>
        <begin position="34"/>
        <end position="62"/>
    </location>
</feature>
<dbReference type="AlphaFoldDB" id="A0A1H4CQM3"/>
<protein>
    <recommendedName>
        <fullName evidence="5">Outer membrane beta-barrel protein</fullName>
    </recommendedName>
</protein>
<evidence type="ECO:0008006" key="5">
    <source>
        <dbReference type="Google" id="ProtNLM"/>
    </source>
</evidence>